<evidence type="ECO:0000313" key="1">
    <source>
        <dbReference type="EMBL" id="MDN7528329.1"/>
    </source>
</evidence>
<dbReference type="EMBL" id="JAUJQL010000044">
    <property type="protein sequence ID" value="MDN7528329.1"/>
    <property type="molecule type" value="Genomic_DNA"/>
</dbReference>
<dbReference type="Gene3D" id="3.40.50.1820">
    <property type="entry name" value="alpha/beta hydrolase"/>
    <property type="match status" value="1"/>
</dbReference>
<comment type="caution">
    <text evidence="1">The sequence shown here is derived from an EMBL/GenBank/DDBJ whole genome shotgun (WGS) entry which is preliminary data.</text>
</comment>
<proteinExistence type="predicted"/>
<dbReference type="SUPFAM" id="SSF53474">
    <property type="entry name" value="alpha/beta-Hydrolases"/>
    <property type="match status" value="1"/>
</dbReference>
<sequence length="458" mass="51526">MMFLRRAAKLFGGNRSDEPSGIETTTAPASAAETICSLLAAEQEIKSVVGAFKGGRLVSSGAAGWLTYGPYLTLEKGRYRVDIDGEGTIADGGICLVEVTVDLGKHVVAQIEASTSSRGLVRNLIFTLDVPCQDLEIRTHVDAHSTVAIDRVSVTKLVSTEDNSQRCKRVIFDNEETIAELTSVGSNTIIVTFQPFDYVGFERPGFGEDYFSSLGLDVLCFKPKRNIWYQDITTGMIEHYCRPLLKGYSRRISYGSSMGAYAALYFAQAFDVDKVIAISPQYSPRPADTSFEDRWHDVRHRMGYSHRWREPVRQHAYFIYDSRMASDRRHVECLKFVFPNHDDIALPFSGHPSATALFECRRLSTLIRDLIEDVPISVRQLRADIRNGSQHYARSLLLASAERHGSWTIGLFRHFVHVHRFDKRWIQLISSQLSAKLIAVGRQWEASELEATTMEADL</sequence>
<organism evidence="1 2">
    <name type="scientific">Burkholderia orbicola</name>
    <dbReference type="NCBI Taxonomy" id="2978683"/>
    <lineage>
        <taxon>Bacteria</taxon>
        <taxon>Pseudomonadati</taxon>
        <taxon>Pseudomonadota</taxon>
        <taxon>Betaproteobacteria</taxon>
        <taxon>Burkholderiales</taxon>
        <taxon>Burkholderiaceae</taxon>
        <taxon>Burkholderia</taxon>
        <taxon>Burkholderia cepacia complex</taxon>
    </lineage>
</organism>
<gene>
    <name evidence="1" type="ORF">QZM70_35875</name>
</gene>
<evidence type="ECO:0000313" key="2">
    <source>
        <dbReference type="Proteomes" id="UP001172217"/>
    </source>
</evidence>
<evidence type="ECO:0008006" key="3">
    <source>
        <dbReference type="Google" id="ProtNLM"/>
    </source>
</evidence>
<reference evidence="1" key="1">
    <citation type="submission" date="2023-07" db="EMBL/GenBank/DDBJ databases">
        <title>A collection of bacterial strains from the Burkholderia cepacia Research Laboratory and Repository.</title>
        <authorList>
            <person name="Lipuma J."/>
            <person name="Spilker T."/>
            <person name="Caverly L."/>
        </authorList>
    </citation>
    <scope>NUCLEOTIDE SEQUENCE</scope>
    <source>
        <strain evidence="1">AU45194</strain>
    </source>
</reference>
<accession>A0ABT8P3E0</accession>
<dbReference type="RefSeq" id="WP_175808535.1">
    <property type="nucleotide sequence ID" value="NZ_JAUJQL010000044.1"/>
</dbReference>
<keyword evidence="2" id="KW-1185">Reference proteome</keyword>
<name>A0ABT8P3E0_9BURK</name>
<dbReference type="Proteomes" id="UP001172217">
    <property type="component" value="Unassembled WGS sequence"/>
</dbReference>
<dbReference type="InterPro" id="IPR029058">
    <property type="entry name" value="AB_hydrolase_fold"/>
</dbReference>
<protein>
    <recommendedName>
        <fullName evidence="3">Alpha/beta hydrolase</fullName>
    </recommendedName>
</protein>